<comment type="similarity">
    <text evidence="3">Belongs to the adaptor complexes small subunit family.</text>
</comment>
<evidence type="ECO:0000256" key="6">
    <source>
        <dbReference type="ARBA" id="ARBA00022448"/>
    </source>
</evidence>
<evidence type="ECO:0000313" key="18">
    <source>
        <dbReference type="Proteomes" id="UP000663842"/>
    </source>
</evidence>
<comment type="similarity">
    <text evidence="4">Belongs to the peptidase S9C family.</text>
</comment>
<evidence type="ECO:0000256" key="8">
    <source>
        <dbReference type="ARBA" id="ARBA00022892"/>
    </source>
</evidence>
<keyword evidence="6" id="KW-0813">Transport</keyword>
<dbReference type="SUPFAM" id="SSF82171">
    <property type="entry name" value="DPP6 N-terminal domain-like"/>
    <property type="match status" value="1"/>
</dbReference>
<evidence type="ECO:0000256" key="10">
    <source>
        <dbReference type="ARBA" id="ARBA00023034"/>
    </source>
</evidence>
<keyword evidence="11" id="KW-0472">Membrane</keyword>
<sequence length="712" mass="82430">MTTTDNKILTSAIETYRRYAGQPTLSDIESCRQDSNDEIVHLTPYCSTMDLVKLEDLTYTRSFTYSLKTRQLLFTSNVTPINKNIVRRLASPDGKYVALVTKETKGEQELQYAQIWHDEHLIFGYEVSDTKISPHGKILPKNDYASFFEWSPDSRRLVFTAEEKRKPLKSYFTADKLDEIGEPASVYRENWGEQMEAFETSVVCIFDLDTKKVQLIENQPNDLYIGQSSWTTNPDELIFVAFRLEPYRLGLIYCENRPSVLFKCNWRNNEWKQLTDFDPLCRLFPRHLPKTDNEFVYVQTDIYRAHAQCKRLVLFNTETKQEKILIDRVDNVTYSNADPFRAEWDTQFKGLHMSPPRLGYSSDERYLLLPSYYVVHEMFLNYYIGVIAYVALDFDMLIVNYRGSIGFGLALVDKLLGNVSKTDVQDCHEAIHRCLQHTEPSRSVILIVMDLLHTYITSDIPDWALAQSANVPFDFETGRNRFSDTSLITYLIERSSIRLMDQIKTPVLLQLGKKDKRVPFSVGLRYYECLKANKIPTKLYVYDSNHALSETSCANNDGNRILAKYYNQSFSTVKEQKDFEKSLFNKTHKGAGDVILLDNLTIVYRNNVDLLFYVLGSTNENELMLNSVLTCLFESLSTMLRKTVEKKVLCENLDLIMLAVDEICDEGIILESDPMLITQRVQLRLDDIPLGEQTVSQVFNQAKEQIKWSLLK</sequence>
<keyword evidence="10" id="KW-0333">Golgi apparatus</keyword>
<dbReference type="InterPro" id="IPR011012">
    <property type="entry name" value="Longin-like_dom_sf"/>
</dbReference>
<evidence type="ECO:0000313" key="17">
    <source>
        <dbReference type="EMBL" id="CAF3964957.1"/>
    </source>
</evidence>
<keyword evidence="7" id="KW-0963">Cytoplasm</keyword>
<evidence type="ECO:0000259" key="16">
    <source>
        <dbReference type="Pfam" id="PF19283"/>
    </source>
</evidence>
<keyword evidence="8" id="KW-0931">ER-Golgi transport</keyword>
<evidence type="ECO:0000256" key="14">
    <source>
        <dbReference type="ARBA" id="ARBA00075766"/>
    </source>
</evidence>
<evidence type="ECO:0000259" key="15">
    <source>
        <dbReference type="Pfam" id="PF01217"/>
    </source>
</evidence>
<dbReference type="AlphaFoldDB" id="A0A819LPI8"/>
<comment type="caution">
    <text evidence="17">The sequence shown here is derived from an EMBL/GenBank/DDBJ whole genome shotgun (WGS) entry which is preliminary data.</text>
</comment>
<keyword evidence="9" id="KW-0653">Protein transport</keyword>
<evidence type="ECO:0000256" key="12">
    <source>
        <dbReference type="ARBA" id="ARBA00023329"/>
    </source>
</evidence>
<gene>
    <name evidence="17" type="ORF">UXM345_LOCUS14146</name>
</gene>
<dbReference type="InterPro" id="IPR022775">
    <property type="entry name" value="AP_mu_sigma_su"/>
</dbReference>
<evidence type="ECO:0000256" key="7">
    <source>
        <dbReference type="ARBA" id="ARBA00022490"/>
    </source>
</evidence>
<dbReference type="PANTHER" id="PTHR11043:SF0">
    <property type="entry name" value="COATOMER SUBUNIT ZETA"/>
    <property type="match status" value="1"/>
</dbReference>
<evidence type="ECO:0000256" key="11">
    <source>
        <dbReference type="ARBA" id="ARBA00023136"/>
    </source>
</evidence>
<evidence type="ECO:0000256" key="2">
    <source>
        <dbReference type="ARBA" id="ARBA00004347"/>
    </source>
</evidence>
<dbReference type="GO" id="GO:0000139">
    <property type="term" value="C:Golgi membrane"/>
    <property type="evidence" value="ECO:0007669"/>
    <property type="project" value="UniProtKB-SubCell"/>
</dbReference>
<dbReference type="Gene3D" id="3.30.450.60">
    <property type="match status" value="1"/>
</dbReference>
<name>A0A819LPI8_9BILA</name>
<feature type="domain" description="Acylamino-acid-releasing enzyme N-terminal" evidence="16">
    <location>
        <begin position="80"/>
        <end position="265"/>
    </location>
</feature>
<evidence type="ECO:0000256" key="1">
    <source>
        <dbReference type="ARBA" id="ARBA00004255"/>
    </source>
</evidence>
<evidence type="ECO:0000256" key="3">
    <source>
        <dbReference type="ARBA" id="ARBA00006972"/>
    </source>
</evidence>
<dbReference type="Gene3D" id="3.40.50.1820">
    <property type="entry name" value="alpha/beta hydrolase"/>
    <property type="match status" value="1"/>
</dbReference>
<dbReference type="GO" id="GO:0030126">
    <property type="term" value="C:COPI vesicle coat"/>
    <property type="evidence" value="ECO:0007669"/>
    <property type="project" value="InterPro"/>
</dbReference>
<protein>
    <recommendedName>
        <fullName evidence="14">Zeta-coat protein</fullName>
    </recommendedName>
</protein>
<dbReference type="SUPFAM" id="SSF53474">
    <property type="entry name" value="alpha/beta-Hydrolases"/>
    <property type="match status" value="1"/>
</dbReference>
<comment type="subunit">
    <text evidence="5">Oligomeric complex that consists of at least the alpha, beta, beta', gamma, delta, epsilon and zeta subunits.</text>
</comment>
<reference evidence="17" key="1">
    <citation type="submission" date="2021-02" db="EMBL/GenBank/DDBJ databases">
        <authorList>
            <person name="Nowell W R."/>
        </authorList>
    </citation>
    <scope>NUCLEOTIDE SEQUENCE</scope>
</reference>
<feature type="domain" description="AP complex mu/sigma subunit" evidence="15">
    <location>
        <begin position="553"/>
        <end position="684"/>
    </location>
</feature>
<evidence type="ECO:0000256" key="9">
    <source>
        <dbReference type="ARBA" id="ARBA00022927"/>
    </source>
</evidence>
<dbReference type="InterPro" id="IPR029058">
    <property type="entry name" value="AB_hydrolase_fold"/>
</dbReference>
<dbReference type="GO" id="GO:0006890">
    <property type="term" value="P:retrograde vesicle-mediated transport, Golgi to endoplasmic reticulum"/>
    <property type="evidence" value="ECO:0007669"/>
    <property type="project" value="InterPro"/>
</dbReference>
<accession>A0A819LPI8</accession>
<dbReference type="Pfam" id="PF19283">
    <property type="entry name" value="APEH_N"/>
    <property type="match status" value="1"/>
</dbReference>
<dbReference type="Pfam" id="PF01217">
    <property type="entry name" value="Clat_adaptor_s"/>
    <property type="match status" value="1"/>
</dbReference>
<dbReference type="EMBL" id="CAJOBF010001581">
    <property type="protein sequence ID" value="CAF3964957.1"/>
    <property type="molecule type" value="Genomic_DNA"/>
</dbReference>
<dbReference type="Gene3D" id="2.140.10.30">
    <property type="entry name" value="Dipeptidylpeptidase IV, N-terminal domain"/>
    <property type="match status" value="1"/>
</dbReference>
<comment type="subcellular location">
    <subcellularLocation>
        <location evidence="2">Cytoplasmic vesicle</location>
        <location evidence="2">COPI-coated vesicle membrane</location>
        <topology evidence="2">Peripheral membrane protein</topology>
        <orientation evidence="2">Cytoplasmic side</orientation>
    </subcellularLocation>
    <subcellularLocation>
        <location evidence="1">Golgi apparatus membrane</location>
        <topology evidence="1">Peripheral membrane protein</topology>
        <orientation evidence="1">Cytoplasmic side</orientation>
    </subcellularLocation>
</comment>
<dbReference type="GO" id="GO:0006886">
    <property type="term" value="P:intracellular protein transport"/>
    <property type="evidence" value="ECO:0007669"/>
    <property type="project" value="TreeGrafter"/>
</dbReference>
<evidence type="ECO:0000256" key="5">
    <source>
        <dbReference type="ARBA" id="ARBA00011775"/>
    </source>
</evidence>
<dbReference type="InterPro" id="IPR039652">
    <property type="entry name" value="Coatomer_zeta"/>
</dbReference>
<keyword evidence="12" id="KW-0968">Cytoplasmic vesicle</keyword>
<dbReference type="Proteomes" id="UP000663842">
    <property type="component" value="Unassembled WGS sequence"/>
</dbReference>
<proteinExistence type="inferred from homology"/>
<evidence type="ECO:0000256" key="13">
    <source>
        <dbReference type="ARBA" id="ARBA00045555"/>
    </source>
</evidence>
<dbReference type="InterPro" id="IPR045550">
    <property type="entry name" value="AARE_N"/>
</dbReference>
<dbReference type="SUPFAM" id="SSF64356">
    <property type="entry name" value="SNARE-like"/>
    <property type="match status" value="1"/>
</dbReference>
<dbReference type="CDD" id="cd14829">
    <property type="entry name" value="Zeta-COP"/>
    <property type="match status" value="1"/>
</dbReference>
<dbReference type="FunFam" id="3.30.450.60:FF:000013">
    <property type="entry name" value="Coatomer subunit zeta"/>
    <property type="match status" value="1"/>
</dbReference>
<dbReference type="PANTHER" id="PTHR11043">
    <property type="entry name" value="ZETA-COAT PROTEIN"/>
    <property type="match status" value="1"/>
</dbReference>
<comment type="function">
    <text evidence="13">The coatomer is a cytosolic protein complex that binds to dilysine motifs and reversibly associates with Golgi non-clathrin-coated vesicles, which further mediate biosynthetic protein transport from the ER, via the Golgi up to the trans Golgi network. Coatomer complex is required for budding from Golgi membranes, and is essential for the retrograde Golgi-to-ER transport of dilysine-tagged proteins. The zeta subunit may be involved in regulating the coat assembly and, hence, the rate of biosynthetic protein transport due to its association-dissociation properties with the coatomer complex.</text>
</comment>
<dbReference type="GO" id="GO:0006891">
    <property type="term" value="P:intra-Golgi vesicle-mediated transport"/>
    <property type="evidence" value="ECO:0007669"/>
    <property type="project" value="TreeGrafter"/>
</dbReference>
<evidence type="ECO:0000256" key="4">
    <source>
        <dbReference type="ARBA" id="ARBA00010040"/>
    </source>
</evidence>
<organism evidence="17 18">
    <name type="scientific">Rotaria magnacalcarata</name>
    <dbReference type="NCBI Taxonomy" id="392030"/>
    <lineage>
        <taxon>Eukaryota</taxon>
        <taxon>Metazoa</taxon>
        <taxon>Spiralia</taxon>
        <taxon>Gnathifera</taxon>
        <taxon>Rotifera</taxon>
        <taxon>Eurotatoria</taxon>
        <taxon>Bdelloidea</taxon>
        <taxon>Philodinida</taxon>
        <taxon>Philodinidae</taxon>
        <taxon>Rotaria</taxon>
    </lineage>
</organism>